<dbReference type="Pfam" id="PF07648">
    <property type="entry name" value="Kazal_2"/>
    <property type="match status" value="2"/>
</dbReference>
<protein>
    <submittedName>
        <fullName evidence="4">Reversion-inducing cysteine-rich protein with Kazal motifs isoform X1</fullName>
    </submittedName>
</protein>
<dbReference type="InterPro" id="IPR002350">
    <property type="entry name" value="Kazal_dom"/>
</dbReference>
<keyword evidence="3" id="KW-1185">Reference proteome</keyword>
<organism evidence="3 4">
    <name type="scientific">Galleria mellonella</name>
    <name type="common">Greater wax moth</name>
    <dbReference type="NCBI Taxonomy" id="7137"/>
    <lineage>
        <taxon>Eukaryota</taxon>
        <taxon>Metazoa</taxon>
        <taxon>Ecdysozoa</taxon>
        <taxon>Arthropoda</taxon>
        <taxon>Hexapoda</taxon>
        <taxon>Insecta</taxon>
        <taxon>Pterygota</taxon>
        <taxon>Neoptera</taxon>
        <taxon>Endopterygota</taxon>
        <taxon>Lepidoptera</taxon>
        <taxon>Glossata</taxon>
        <taxon>Ditrysia</taxon>
        <taxon>Pyraloidea</taxon>
        <taxon>Pyralidae</taxon>
        <taxon>Galleriinae</taxon>
        <taxon>Galleria</taxon>
    </lineage>
</organism>
<name>A0A6J1WUR1_GALME</name>
<keyword evidence="1" id="KW-0732">Signal</keyword>
<dbReference type="Pfam" id="PF23298">
    <property type="entry name" value="FZ_RECK"/>
    <property type="match status" value="1"/>
</dbReference>
<feature type="domain" description="Kazal-like" evidence="2">
    <location>
        <begin position="706"/>
        <end position="760"/>
    </location>
</feature>
<dbReference type="PROSITE" id="PS51465">
    <property type="entry name" value="KAZAL_2"/>
    <property type="match status" value="1"/>
</dbReference>
<dbReference type="InParanoid" id="A0A6J1WUR1"/>
<dbReference type="GO" id="GO:0008191">
    <property type="term" value="F:metalloendopeptidase inhibitor activity"/>
    <property type="evidence" value="ECO:0007669"/>
    <property type="project" value="InterPro"/>
</dbReference>
<dbReference type="GO" id="GO:0030198">
    <property type="term" value="P:extracellular matrix organization"/>
    <property type="evidence" value="ECO:0007669"/>
    <property type="project" value="TreeGrafter"/>
</dbReference>
<dbReference type="InterPro" id="IPR055110">
    <property type="entry name" value="RECK-like_N"/>
</dbReference>
<gene>
    <name evidence="4" type="primary">LOC113516151</name>
</gene>
<evidence type="ECO:0000259" key="2">
    <source>
        <dbReference type="PROSITE" id="PS51465"/>
    </source>
</evidence>
<accession>A0A6J1WUR1</accession>
<feature type="chain" id="PRO_5046097801" evidence="1">
    <location>
        <begin position="37"/>
        <end position="975"/>
    </location>
</feature>
<dbReference type="InterPro" id="IPR056979">
    <property type="entry name" value="FZ_RECK"/>
</dbReference>
<feature type="signal peptide" evidence="1">
    <location>
        <begin position="1"/>
        <end position="36"/>
    </location>
</feature>
<reference evidence="4" key="1">
    <citation type="submission" date="2025-08" db="UniProtKB">
        <authorList>
            <consortium name="RefSeq"/>
        </authorList>
    </citation>
    <scope>IDENTIFICATION</scope>
    <source>
        <tissue evidence="4">Whole larvae</tissue>
    </source>
</reference>
<evidence type="ECO:0000313" key="3">
    <source>
        <dbReference type="Proteomes" id="UP001652740"/>
    </source>
</evidence>
<dbReference type="FunCoup" id="A0A6J1WUR1">
    <property type="interactions" value="360"/>
</dbReference>
<dbReference type="KEGG" id="gmw:113516151"/>
<dbReference type="RefSeq" id="XP_026756330.2">
    <property type="nucleotide sequence ID" value="XM_026900529.3"/>
</dbReference>
<dbReference type="SUPFAM" id="SSF100895">
    <property type="entry name" value="Kazal-type serine protease inhibitors"/>
    <property type="match status" value="2"/>
</dbReference>
<dbReference type="Pfam" id="PF25027">
    <property type="entry name" value="EGF1_RECK"/>
    <property type="match status" value="1"/>
</dbReference>
<dbReference type="Proteomes" id="UP001652740">
    <property type="component" value="Unplaced"/>
</dbReference>
<dbReference type="PANTHER" id="PTHR13487">
    <property type="entry name" value="SERINE PROTEASE INHIBITOR"/>
    <property type="match status" value="1"/>
</dbReference>
<dbReference type="InterPro" id="IPR036058">
    <property type="entry name" value="Kazal_dom_sf"/>
</dbReference>
<dbReference type="InterPro" id="IPR056978">
    <property type="entry name" value="CC4_RECK"/>
</dbReference>
<dbReference type="Pfam" id="PF22961">
    <property type="entry name" value="RECK-like_N"/>
    <property type="match status" value="1"/>
</dbReference>
<evidence type="ECO:0000256" key="1">
    <source>
        <dbReference type="SAM" id="SignalP"/>
    </source>
</evidence>
<dbReference type="InterPro" id="IPR039016">
    <property type="entry name" value="RECK"/>
</dbReference>
<dbReference type="Pfam" id="PF23332">
    <property type="entry name" value="CC4_RECK"/>
    <property type="match status" value="2"/>
</dbReference>
<dbReference type="GO" id="GO:0005886">
    <property type="term" value="C:plasma membrane"/>
    <property type="evidence" value="ECO:0007669"/>
    <property type="project" value="TreeGrafter"/>
</dbReference>
<dbReference type="InterPro" id="IPR056976">
    <property type="entry name" value="EGF1_RECK"/>
</dbReference>
<dbReference type="SMART" id="SM00280">
    <property type="entry name" value="KAZAL"/>
    <property type="match status" value="3"/>
</dbReference>
<dbReference type="GeneID" id="113516151"/>
<dbReference type="PANTHER" id="PTHR13487:SF3">
    <property type="entry name" value="REVERSION-INDUCING CYSTEINE-RICH PROTEIN WITH KAZAL MOTIFS"/>
    <property type="match status" value="1"/>
</dbReference>
<proteinExistence type="predicted"/>
<dbReference type="AlphaFoldDB" id="A0A6J1WUR1"/>
<sequence length="975" mass="106586">MASSKYCGRARLRKEGGWRWQARLIVAAVTFAFANSQDISACCSKAEGTCRSVCEKMSLVEITSDSTMREERIQHIYKFCAPQSIEFWICMNHTIQEIVTGMGWWGRGCCAIGHSTSCRHACATAKDASPLRAACRQSDEIALFDCVQSQQEAQWCCSQADSLSCYEACQKVLWRVGQARVELGARERAMEACERSPALLRCLQNMTMSTVQVDTTKYLPCCKGVANTKCQKACENVLSRTGDINEITEALLQSCGMPTLHKDMWQCFLLKDSPPDTKDLIPHAANKLYCCRKAATIHCRNLCFNAFNFDVEWEHWKKFDSECLGEPQEVELSECLEESDSPCSLGCSGLTYCSHLNQHTSLFRFCSKIADLSSHLDVANLASGMVTISGHRLHLKTNATQLTTDVWKTVFCALNVKPCTPKGQTSLLCMADCMRLVSGSVEWRRAPARVSARMLCSRLAPRSDTAPCVPLRRYMAPSTEPVPMSPLQAITSTCGTLVCGVGDLCVINRNCLHGDHCNRYSCVSGCLLGDRTSAKVPIGSYVRVPMLNSGSADEVGGAASGTQKACFKVCRCTLNGLGHCQPLPCVSLDNCRLHDKIVPHRGKYYMECNQCVCTMGERVCSRRACDGARAARARLPCGCPPHYLPVHAPGRTFPNLCLARCAGATDAEIEFAPRPACSGAEAGTGAETGPCGRRHACLPARNVCLSRLQTSCPQHVCVNTTDCITQPWSPVCDTDGNTHEKPCLLVTRGSKFAYWGPCLNRCSKAGTVCGVNGITYTSECAAWVEYVTVDYVGPCLAVGPISDLMEPKCTIDRIVCPPLKNPKCLGFTAPGACCPKCGGALRILYSKKQIDRALYGTNISASAINLNKILRALERYVTITECTLRGYVTIEMEIFVSVESLLDNPTDLQLSVCVLEAEKLADLINRESPLISTDLGLSALTYAITLHTYSNSCVNGATISFVMTTVSYFTIYILR</sequence>
<evidence type="ECO:0000313" key="4">
    <source>
        <dbReference type="RefSeq" id="XP_026756330.2"/>
    </source>
</evidence>